<accession>A0A6V7BKV3</accession>
<organism evidence="1">
    <name type="scientific">Xanthomonas hortorum pv. gardneri</name>
    <dbReference type="NCBI Taxonomy" id="2754056"/>
    <lineage>
        <taxon>Bacteria</taxon>
        <taxon>Pseudomonadati</taxon>
        <taxon>Pseudomonadota</taxon>
        <taxon>Gammaproteobacteria</taxon>
        <taxon>Lysobacterales</taxon>
        <taxon>Lysobacteraceae</taxon>
        <taxon>Xanthomonas</taxon>
    </lineage>
</organism>
<dbReference type="AlphaFoldDB" id="A0A6V7BKV3"/>
<protein>
    <submittedName>
        <fullName evidence="1">Uncharacterized protein</fullName>
    </submittedName>
</protein>
<dbReference type="EMBL" id="LR828253">
    <property type="protein sequence ID" value="CAD0302402.1"/>
    <property type="molecule type" value="Genomic_DNA"/>
</dbReference>
<name>A0A6V7BKV3_9XANT</name>
<gene>
    <name evidence="1" type="ORF">CFBP8129_03760</name>
</gene>
<proteinExistence type="predicted"/>
<dbReference type="Gene3D" id="3.40.190.10">
    <property type="entry name" value="Periplasmic binding protein-like II"/>
    <property type="match status" value="1"/>
</dbReference>
<evidence type="ECO:0000313" key="1">
    <source>
        <dbReference type="EMBL" id="CAD0302402.1"/>
    </source>
</evidence>
<dbReference type="EMBL" id="LR828253">
    <property type="protein sequence ID" value="CAD0302397.1"/>
    <property type="molecule type" value="Genomic_DNA"/>
</dbReference>
<sequence>MLHLWMSALTLLMHRLQHGLPAAGHKGRSYDAFPSSAELGVSLVPASTAQLQRSGVRYLDIKGRMSLARLALAVAPGALDSMPLVGHLWALAELI</sequence>
<reference evidence="1" key="1">
    <citation type="submission" date="2020-07" db="EMBL/GenBank/DDBJ databases">
        <authorList>
            <person name="Pothier F. J."/>
        </authorList>
    </citation>
    <scope>NUCLEOTIDE SEQUENCE</scope>
    <source>
        <strain evidence="1">CFBP 8129</strain>
    </source>
</reference>